<dbReference type="EMBL" id="BSND01000005">
    <property type="protein sequence ID" value="GLP99722.1"/>
    <property type="molecule type" value="Genomic_DNA"/>
</dbReference>
<dbReference type="PANTHER" id="PTHR30111">
    <property type="entry name" value="33 KDA CHAPERONIN"/>
    <property type="match status" value="1"/>
</dbReference>
<comment type="similarity">
    <text evidence="6">Belongs to the HSP33 family.</text>
</comment>
<dbReference type="InterPro" id="IPR000397">
    <property type="entry name" value="Heat_shock_Hsp33"/>
</dbReference>
<dbReference type="InterPro" id="IPR016154">
    <property type="entry name" value="Heat_shock_Hsp33_C"/>
</dbReference>
<protein>
    <recommendedName>
        <fullName evidence="6">33 kDa chaperonin</fullName>
    </recommendedName>
    <alternativeName>
        <fullName evidence="6">Heat shock protein 33 homolog</fullName>
        <shortName evidence="6">HSP33</shortName>
    </alternativeName>
</protein>
<dbReference type="InterPro" id="IPR023212">
    <property type="entry name" value="Hsp33_helix_hairpin_bin_dom_sf"/>
</dbReference>
<keyword evidence="1 6" id="KW-0963">Cytoplasm</keyword>
<dbReference type="PIRSF" id="PIRSF005261">
    <property type="entry name" value="Heat_shock_Hsp33"/>
    <property type="match status" value="1"/>
</dbReference>
<evidence type="ECO:0000256" key="4">
    <source>
        <dbReference type="ARBA" id="ARBA00023186"/>
    </source>
</evidence>
<dbReference type="PANTHER" id="PTHR30111:SF1">
    <property type="entry name" value="33 KDA CHAPERONIN"/>
    <property type="match status" value="1"/>
</dbReference>
<evidence type="ECO:0000256" key="3">
    <source>
        <dbReference type="ARBA" id="ARBA00023157"/>
    </source>
</evidence>
<keyword evidence="3 6" id="KW-1015">Disulfide bond</keyword>
<comment type="function">
    <text evidence="6">Redox regulated molecular chaperone. Protects both thermally unfolding and oxidatively damaged proteins from irreversible aggregation. Plays an important role in the bacterial defense system toward oxidative stress.</text>
</comment>
<reference evidence="7" key="2">
    <citation type="submission" date="2023-01" db="EMBL/GenBank/DDBJ databases">
        <title>Draft genome sequence of Methylophaga thalassica strain NBRC 102424.</title>
        <authorList>
            <person name="Sun Q."/>
            <person name="Mori K."/>
        </authorList>
    </citation>
    <scope>NUCLEOTIDE SEQUENCE</scope>
    <source>
        <strain evidence="7">NBRC 102424</strain>
    </source>
</reference>
<feature type="disulfide bond" description="Redox-active" evidence="6">
    <location>
        <begin position="277"/>
        <end position="280"/>
    </location>
</feature>
<proteinExistence type="inferred from homology"/>
<keyword evidence="4 6" id="KW-0143">Chaperone</keyword>
<dbReference type="Gene3D" id="3.55.30.10">
    <property type="entry name" value="Hsp33 domain"/>
    <property type="match status" value="1"/>
</dbReference>
<evidence type="ECO:0000313" key="8">
    <source>
        <dbReference type="Proteomes" id="UP001161423"/>
    </source>
</evidence>
<feature type="disulfide bond" description="Redox-active" evidence="6">
    <location>
        <begin position="244"/>
        <end position="246"/>
    </location>
</feature>
<dbReference type="HAMAP" id="MF_00117">
    <property type="entry name" value="HslO"/>
    <property type="match status" value="1"/>
</dbReference>
<keyword evidence="5 6" id="KW-0676">Redox-active center</keyword>
<comment type="caution">
    <text evidence="7">The sequence shown here is derived from an EMBL/GenBank/DDBJ whole genome shotgun (WGS) entry which is preliminary data.</text>
</comment>
<name>A0ABQ5TU85_9GAMM</name>
<dbReference type="NCBIfam" id="NF001033">
    <property type="entry name" value="PRK00114.1"/>
    <property type="match status" value="1"/>
</dbReference>
<dbReference type="Pfam" id="PF01430">
    <property type="entry name" value="HSP33"/>
    <property type="match status" value="1"/>
</dbReference>
<sequence>MTPIPKLKEIGITAVKSDCLQRFIFDNAAIRGEWVNLQESWQEVLNRRDYPQALRNVLGEMMGAAALLAATVKITGRLVLQVRSEGPVSLMMVECTSKDTLRALAQWDGEIADDASLTDMMGGGTLAITIEQEGAKQPYQGVVSLQGVNLAETLENYFENSEQLATKIWLSANEHNVAGLFLQQLPSEENQREDAQEDWFRISQLASTITDEELLTLESETLLHRLFHEEQVRLFEPTDLRFSCTCSRQRVEETIAMLGQEEADDIIVTEGEIEVACEFCNQHYTFDKVDVAKLFNDTVASASEPNTLH</sequence>
<organism evidence="7 8">
    <name type="scientific">Methylophaga thalassica</name>
    <dbReference type="NCBI Taxonomy" id="40223"/>
    <lineage>
        <taxon>Bacteria</taxon>
        <taxon>Pseudomonadati</taxon>
        <taxon>Pseudomonadota</taxon>
        <taxon>Gammaproteobacteria</taxon>
        <taxon>Thiotrichales</taxon>
        <taxon>Piscirickettsiaceae</taxon>
        <taxon>Methylophaga</taxon>
    </lineage>
</organism>
<keyword evidence="8" id="KW-1185">Reference proteome</keyword>
<gene>
    <name evidence="6 7" type="primary">hslO</name>
    <name evidence="7" type="ORF">GCM10007891_15760</name>
</gene>
<evidence type="ECO:0000256" key="2">
    <source>
        <dbReference type="ARBA" id="ARBA00022833"/>
    </source>
</evidence>
<evidence type="ECO:0000256" key="6">
    <source>
        <dbReference type="HAMAP-Rule" id="MF_00117"/>
    </source>
</evidence>
<evidence type="ECO:0000256" key="5">
    <source>
        <dbReference type="ARBA" id="ARBA00023284"/>
    </source>
</evidence>
<comment type="subcellular location">
    <subcellularLocation>
        <location evidence="6">Cytoplasm</location>
    </subcellularLocation>
</comment>
<dbReference type="SUPFAM" id="SSF64397">
    <property type="entry name" value="Hsp33 domain"/>
    <property type="match status" value="1"/>
</dbReference>
<dbReference type="Gene3D" id="1.10.287.480">
    <property type="entry name" value="helix hairpin bin"/>
    <property type="match status" value="1"/>
</dbReference>
<reference evidence="7" key="1">
    <citation type="journal article" date="2014" name="Int. J. Syst. Evol. Microbiol.">
        <title>Complete genome of a new Firmicutes species belonging to the dominant human colonic microbiota ('Ruminococcus bicirculans') reveals two chromosomes and a selective capacity to utilize plant glucans.</title>
        <authorList>
            <consortium name="NISC Comparative Sequencing Program"/>
            <person name="Wegmann U."/>
            <person name="Louis P."/>
            <person name="Goesmann A."/>
            <person name="Henrissat B."/>
            <person name="Duncan S.H."/>
            <person name="Flint H.J."/>
        </authorList>
    </citation>
    <scope>NUCLEOTIDE SEQUENCE</scope>
    <source>
        <strain evidence="7">NBRC 102424</strain>
    </source>
</reference>
<accession>A0ABQ5TU85</accession>
<evidence type="ECO:0000313" key="7">
    <source>
        <dbReference type="EMBL" id="GLP99722.1"/>
    </source>
</evidence>
<dbReference type="Proteomes" id="UP001161423">
    <property type="component" value="Unassembled WGS sequence"/>
</dbReference>
<comment type="PTM">
    <text evidence="6">Under oxidizing conditions two disulfide bonds are formed involving the reactive cysteines. Under reducing conditions zinc is bound to the reactive cysteines and the protein is inactive.</text>
</comment>
<keyword evidence="2 6" id="KW-0862">Zinc</keyword>
<evidence type="ECO:0000256" key="1">
    <source>
        <dbReference type="ARBA" id="ARBA00022490"/>
    </source>
</evidence>
<dbReference type="SUPFAM" id="SSF118352">
    <property type="entry name" value="HSP33 redox switch-like"/>
    <property type="match status" value="1"/>
</dbReference>
<dbReference type="InterPro" id="IPR016153">
    <property type="entry name" value="Heat_shock_Hsp33_N"/>
</dbReference>
<dbReference type="CDD" id="cd00498">
    <property type="entry name" value="Hsp33"/>
    <property type="match status" value="1"/>
</dbReference>
<dbReference type="Gene3D" id="3.90.1280.10">
    <property type="entry name" value="HSP33 redox switch-like"/>
    <property type="match status" value="1"/>
</dbReference>